<dbReference type="PROSITE" id="PS51257">
    <property type="entry name" value="PROKAR_LIPOPROTEIN"/>
    <property type="match status" value="1"/>
</dbReference>
<feature type="signal peptide" evidence="1">
    <location>
        <begin position="1"/>
        <end position="25"/>
    </location>
</feature>
<organism evidence="3">
    <name type="scientific">Salinimicrobium catena</name>
    <dbReference type="NCBI Taxonomy" id="390640"/>
    <lineage>
        <taxon>Bacteria</taxon>
        <taxon>Pseudomonadati</taxon>
        <taxon>Bacteroidota</taxon>
        <taxon>Flavobacteriia</taxon>
        <taxon>Flavobacteriales</taxon>
        <taxon>Flavobacteriaceae</taxon>
        <taxon>Salinimicrobium</taxon>
    </lineage>
</organism>
<dbReference type="InterPro" id="IPR032710">
    <property type="entry name" value="NTF2-like_dom_sf"/>
</dbReference>
<accession>A0A7C2RC15</accession>
<proteinExistence type="predicted"/>
<feature type="domain" description="DUF4440" evidence="2">
    <location>
        <begin position="35"/>
        <end position="140"/>
    </location>
</feature>
<evidence type="ECO:0000256" key="1">
    <source>
        <dbReference type="SAM" id="SignalP"/>
    </source>
</evidence>
<dbReference type="SUPFAM" id="SSF54427">
    <property type="entry name" value="NTF2-like"/>
    <property type="match status" value="1"/>
</dbReference>
<keyword evidence="1" id="KW-0732">Signal</keyword>
<evidence type="ECO:0000313" key="3">
    <source>
        <dbReference type="EMBL" id="HER39892.1"/>
    </source>
</evidence>
<evidence type="ECO:0000259" key="2">
    <source>
        <dbReference type="Pfam" id="PF14534"/>
    </source>
</evidence>
<dbReference type="InterPro" id="IPR027843">
    <property type="entry name" value="DUF4440"/>
</dbReference>
<dbReference type="EMBL" id="DSEE01000118">
    <property type="protein sequence ID" value="HER39892.1"/>
    <property type="molecule type" value="Genomic_DNA"/>
</dbReference>
<dbReference type="AlphaFoldDB" id="A0A7C2RC15"/>
<dbReference type="Gene3D" id="3.10.450.50">
    <property type="match status" value="1"/>
</dbReference>
<dbReference type="Proteomes" id="UP000885753">
    <property type="component" value="Unassembled WGS sequence"/>
</dbReference>
<feature type="chain" id="PRO_5027944215" description="DUF4440 domain-containing protein" evidence="1">
    <location>
        <begin position="26"/>
        <end position="267"/>
    </location>
</feature>
<protein>
    <recommendedName>
        <fullName evidence="2">DUF4440 domain-containing protein</fullName>
    </recommendedName>
</protein>
<name>A0A7C2RC15_9FLAO</name>
<gene>
    <name evidence="3" type="ORF">ENO10_01590</name>
</gene>
<dbReference type="Pfam" id="PF14534">
    <property type="entry name" value="DUF4440"/>
    <property type="match status" value="1"/>
</dbReference>
<comment type="caution">
    <text evidence="3">The sequence shown here is derived from an EMBL/GenBank/DDBJ whole genome shotgun (WGS) entry which is preliminary data.</text>
</comment>
<reference evidence="3" key="1">
    <citation type="journal article" date="2020" name="mSystems">
        <title>Genome- and Community-Level Interaction Insights into Carbon Utilization and Element Cycling Functions of Hydrothermarchaeota in Hydrothermal Sediment.</title>
        <authorList>
            <person name="Zhou Z."/>
            <person name="Liu Y."/>
            <person name="Xu W."/>
            <person name="Pan J."/>
            <person name="Luo Z.H."/>
            <person name="Li M."/>
        </authorList>
    </citation>
    <scope>NUCLEOTIDE SEQUENCE [LARGE SCALE GENOMIC DNA]</scope>
    <source>
        <strain evidence="3">SpSt-1235</strain>
    </source>
</reference>
<sequence length="267" mass="30205">MKKNKTKIANVALMMAIILFFSACAQAQKDVSKEIQAQNDILTDAIINGDQETVMAYYNSQSTFLPPNGQSFMGVETISMVFNQMATMGVDKIVYKTKKADLHGKVAIEEGKYQLFAQGEALIDEGKYIVTWEKQGNNWIVLQDIWNSSLPLPPQASKEDTLCLITMKIKAEAWEWQKEMAADWLAISEKENPGLAARSANYMDLNPDKNGNYTFHSLVAPYHHGKDNLDIRDVLLLKYSESEADAIMKKFNEGVLEHRVHYISPRF</sequence>